<reference evidence="1 2" key="1">
    <citation type="journal article" date="2014" name="PLoS Genet.">
        <title>Phylogenetically driven sequencing of extremely halophilic archaea reveals strategies for static and dynamic osmo-response.</title>
        <authorList>
            <person name="Becker E.A."/>
            <person name="Seitzer P.M."/>
            <person name="Tritt A."/>
            <person name="Larsen D."/>
            <person name="Krusor M."/>
            <person name="Yao A.I."/>
            <person name="Wu D."/>
            <person name="Madern D."/>
            <person name="Eisen J.A."/>
            <person name="Darling A.E."/>
            <person name="Facciotti M.T."/>
        </authorList>
    </citation>
    <scope>NUCLEOTIDE SEQUENCE [LARGE SCALE GENOMIC DNA]</scope>
    <source>
        <strain evidence="1 2">DSM 5350</strain>
    </source>
</reference>
<comment type="caution">
    <text evidence="1">The sequence shown here is derived from an EMBL/GenBank/DDBJ whole genome shotgun (WGS) entry which is preliminary data.</text>
</comment>
<protein>
    <submittedName>
        <fullName evidence="1">Uncharacterized protein</fullName>
    </submittedName>
</protein>
<dbReference type="InterPro" id="IPR036390">
    <property type="entry name" value="WH_DNA-bd_sf"/>
</dbReference>
<dbReference type="RefSeq" id="WP_006078263.1">
    <property type="nucleotide sequence ID" value="NZ_AOMD01000025.1"/>
</dbReference>
<evidence type="ECO:0000313" key="1">
    <source>
        <dbReference type="EMBL" id="EMA44251.1"/>
    </source>
</evidence>
<accession>M0MEV2</accession>
<evidence type="ECO:0000313" key="2">
    <source>
        <dbReference type="Proteomes" id="UP000011669"/>
    </source>
</evidence>
<name>M0MEV2_9EURY</name>
<dbReference type="PATRIC" id="fig|1227455.4.peg.2465"/>
<gene>
    <name evidence="1" type="ORF">C449_12013</name>
</gene>
<dbReference type="SUPFAM" id="SSF46785">
    <property type="entry name" value="Winged helix' DNA-binding domain"/>
    <property type="match status" value="1"/>
</dbReference>
<dbReference type="InterPro" id="IPR036388">
    <property type="entry name" value="WH-like_DNA-bd_sf"/>
</dbReference>
<proteinExistence type="predicted"/>
<dbReference type="STRING" id="1227455.C449_12013"/>
<dbReference type="Pfam" id="PF26414">
    <property type="entry name" value="DUF8109"/>
    <property type="match status" value="1"/>
</dbReference>
<keyword evidence="2" id="KW-1185">Reference proteome</keyword>
<sequence>MSDIIERRVVEEWGDDQGRTEVQVSRNSNRDRYEVRLACYQENGRFANFAPHVAADEKTMQCVREAFEELAPVAREANEREKLADISELVDELGHERAMEVLSSTRDLEANIDRHDDAEDLGDTQVKVMEAIAEGVNDSKEMGDALEITEETARKHLRELWEAGYLTRVDDEMPYTYAVADPDEGSEAVVTDGGESKVK</sequence>
<dbReference type="InterPro" id="IPR058422">
    <property type="entry name" value="DUF8109"/>
</dbReference>
<dbReference type="AlphaFoldDB" id="M0MEV2"/>
<dbReference type="Proteomes" id="UP000011669">
    <property type="component" value="Unassembled WGS sequence"/>
</dbReference>
<dbReference type="EMBL" id="AOMD01000025">
    <property type="protein sequence ID" value="EMA44251.1"/>
    <property type="molecule type" value="Genomic_DNA"/>
</dbReference>
<dbReference type="OrthoDB" id="233161at2157"/>
<organism evidence="1 2">
    <name type="scientific">Halococcus saccharolyticus DSM 5350</name>
    <dbReference type="NCBI Taxonomy" id="1227455"/>
    <lineage>
        <taxon>Archaea</taxon>
        <taxon>Methanobacteriati</taxon>
        <taxon>Methanobacteriota</taxon>
        <taxon>Stenosarchaea group</taxon>
        <taxon>Halobacteria</taxon>
        <taxon>Halobacteriales</taxon>
        <taxon>Halococcaceae</taxon>
        <taxon>Halococcus</taxon>
    </lineage>
</organism>
<dbReference type="InParanoid" id="M0MEV2"/>
<dbReference type="Gene3D" id="1.10.10.10">
    <property type="entry name" value="Winged helix-like DNA-binding domain superfamily/Winged helix DNA-binding domain"/>
    <property type="match status" value="1"/>
</dbReference>